<dbReference type="AlphaFoldDB" id="A0AAD6S647"/>
<dbReference type="EMBL" id="JARJCM010000236">
    <property type="protein sequence ID" value="KAJ7021302.1"/>
    <property type="molecule type" value="Genomic_DNA"/>
</dbReference>
<dbReference type="Proteomes" id="UP001218188">
    <property type="component" value="Unassembled WGS sequence"/>
</dbReference>
<name>A0AAD6S647_9AGAR</name>
<organism evidence="1 2">
    <name type="scientific">Mycena alexandri</name>
    <dbReference type="NCBI Taxonomy" id="1745969"/>
    <lineage>
        <taxon>Eukaryota</taxon>
        <taxon>Fungi</taxon>
        <taxon>Dikarya</taxon>
        <taxon>Basidiomycota</taxon>
        <taxon>Agaricomycotina</taxon>
        <taxon>Agaricomycetes</taxon>
        <taxon>Agaricomycetidae</taxon>
        <taxon>Agaricales</taxon>
        <taxon>Marasmiineae</taxon>
        <taxon>Mycenaceae</taxon>
        <taxon>Mycena</taxon>
    </lineage>
</organism>
<proteinExistence type="predicted"/>
<evidence type="ECO:0000313" key="1">
    <source>
        <dbReference type="EMBL" id="KAJ7021302.1"/>
    </source>
</evidence>
<protein>
    <submittedName>
        <fullName evidence="1">Uncharacterized protein</fullName>
    </submittedName>
</protein>
<keyword evidence="2" id="KW-1185">Reference proteome</keyword>
<sequence length="94" mass="10690">MSYFSLPFHNFMADFPLSKLYTNALISTLNARFWREDIAKVHATNVLFEQTTTATELHSFSVHQRQSAFMSSRGTGSDSYLRNSKVILGKVPMP</sequence>
<gene>
    <name evidence="1" type="ORF">C8F04DRAFT_1403051</name>
</gene>
<reference evidence="1" key="1">
    <citation type="submission" date="2023-03" db="EMBL/GenBank/DDBJ databases">
        <title>Massive genome expansion in bonnet fungi (Mycena s.s.) driven by repeated elements and novel gene families across ecological guilds.</title>
        <authorList>
            <consortium name="Lawrence Berkeley National Laboratory"/>
            <person name="Harder C.B."/>
            <person name="Miyauchi S."/>
            <person name="Viragh M."/>
            <person name="Kuo A."/>
            <person name="Thoen E."/>
            <person name="Andreopoulos B."/>
            <person name="Lu D."/>
            <person name="Skrede I."/>
            <person name="Drula E."/>
            <person name="Henrissat B."/>
            <person name="Morin E."/>
            <person name="Kohler A."/>
            <person name="Barry K."/>
            <person name="LaButti K."/>
            <person name="Morin E."/>
            <person name="Salamov A."/>
            <person name="Lipzen A."/>
            <person name="Mereny Z."/>
            <person name="Hegedus B."/>
            <person name="Baldrian P."/>
            <person name="Stursova M."/>
            <person name="Weitz H."/>
            <person name="Taylor A."/>
            <person name="Grigoriev I.V."/>
            <person name="Nagy L.G."/>
            <person name="Martin F."/>
            <person name="Kauserud H."/>
        </authorList>
    </citation>
    <scope>NUCLEOTIDE SEQUENCE</scope>
    <source>
        <strain evidence="1">CBHHK200</strain>
    </source>
</reference>
<comment type="caution">
    <text evidence="1">The sequence shown here is derived from an EMBL/GenBank/DDBJ whole genome shotgun (WGS) entry which is preliminary data.</text>
</comment>
<evidence type="ECO:0000313" key="2">
    <source>
        <dbReference type="Proteomes" id="UP001218188"/>
    </source>
</evidence>
<accession>A0AAD6S647</accession>